<reference evidence="2 3" key="1">
    <citation type="submission" date="2022-10" db="EMBL/GenBank/DDBJ databases">
        <title>Kaistella sp. BT-6-1-3.</title>
        <authorList>
            <person name="Ai J."/>
            <person name="Deng Z."/>
        </authorList>
    </citation>
    <scope>NUCLEOTIDE SEQUENCE [LARGE SCALE GENOMIC DNA]</scope>
    <source>
        <strain evidence="2 3">BT6-1-3</strain>
    </source>
</reference>
<accession>A0ABT3JMH3</accession>
<feature type="signal peptide" evidence="1">
    <location>
        <begin position="1"/>
        <end position="25"/>
    </location>
</feature>
<evidence type="ECO:0000256" key="1">
    <source>
        <dbReference type="SAM" id="SignalP"/>
    </source>
</evidence>
<evidence type="ECO:0000313" key="2">
    <source>
        <dbReference type="EMBL" id="MCW4451874.1"/>
    </source>
</evidence>
<proteinExistence type="predicted"/>
<protein>
    <recommendedName>
        <fullName evidence="4">DUF4369 domain-containing protein</fullName>
    </recommendedName>
</protein>
<feature type="chain" id="PRO_5045799807" description="DUF4369 domain-containing protein" evidence="1">
    <location>
        <begin position="26"/>
        <end position="125"/>
    </location>
</feature>
<gene>
    <name evidence="2" type="ORF">OK344_06585</name>
</gene>
<keyword evidence="3" id="KW-1185">Reference proteome</keyword>
<sequence length="125" mass="13730">MKIYLKPSTAMLFIALLLLSCRSDSQDNPRAYVEGKVISATVDYNKFLLKISSESTIVAEAMLPSDGNFKLSGPIGKNGFDIVSTEKIKTFSTDKTGLQISSDGFKIRVPAGITYIKFNEIVLEK</sequence>
<dbReference type="Proteomes" id="UP001209107">
    <property type="component" value="Unassembled WGS sequence"/>
</dbReference>
<organism evidence="2 3">
    <name type="scientific">Kaistella yananensis</name>
    <dbReference type="NCBI Taxonomy" id="2989820"/>
    <lineage>
        <taxon>Bacteria</taxon>
        <taxon>Pseudomonadati</taxon>
        <taxon>Bacteroidota</taxon>
        <taxon>Flavobacteriia</taxon>
        <taxon>Flavobacteriales</taxon>
        <taxon>Weeksellaceae</taxon>
        <taxon>Chryseobacterium group</taxon>
        <taxon>Kaistella</taxon>
    </lineage>
</organism>
<evidence type="ECO:0000313" key="3">
    <source>
        <dbReference type="Proteomes" id="UP001209107"/>
    </source>
</evidence>
<dbReference type="RefSeq" id="WP_265144030.1">
    <property type="nucleotide sequence ID" value="NZ_JAPCHZ010000002.1"/>
</dbReference>
<dbReference type="PROSITE" id="PS51257">
    <property type="entry name" value="PROKAR_LIPOPROTEIN"/>
    <property type="match status" value="1"/>
</dbReference>
<name>A0ABT3JMH3_9FLAO</name>
<dbReference type="EMBL" id="JAPCHZ010000002">
    <property type="protein sequence ID" value="MCW4451874.1"/>
    <property type="molecule type" value="Genomic_DNA"/>
</dbReference>
<keyword evidence="1" id="KW-0732">Signal</keyword>
<evidence type="ECO:0008006" key="4">
    <source>
        <dbReference type="Google" id="ProtNLM"/>
    </source>
</evidence>
<comment type="caution">
    <text evidence="2">The sequence shown here is derived from an EMBL/GenBank/DDBJ whole genome shotgun (WGS) entry which is preliminary data.</text>
</comment>